<dbReference type="Pfam" id="PF00191">
    <property type="entry name" value="Annexin"/>
    <property type="match status" value="4"/>
</dbReference>
<dbReference type="GO" id="GO:0005634">
    <property type="term" value="C:nucleus"/>
    <property type="evidence" value="ECO:0007669"/>
    <property type="project" value="TreeGrafter"/>
</dbReference>
<evidence type="ECO:0000256" key="8">
    <source>
        <dbReference type="ARBA" id="ARBA00037210"/>
    </source>
</evidence>
<keyword evidence="14" id="KW-1185">Reference proteome</keyword>
<keyword evidence="12" id="KW-1133">Transmembrane helix</keyword>
<comment type="similarity">
    <text evidence="3 11">Belongs to the annexin family.</text>
</comment>
<evidence type="ECO:0000256" key="5">
    <source>
        <dbReference type="ARBA" id="ARBA00022837"/>
    </source>
</evidence>
<evidence type="ECO:0000256" key="9">
    <source>
        <dbReference type="ARBA" id="ARBA00059330"/>
    </source>
</evidence>
<dbReference type="InterPro" id="IPR001464">
    <property type="entry name" value="Annexin"/>
</dbReference>
<dbReference type="FunFam" id="1.10.220.10:FF:000004">
    <property type="entry name" value="Annexin"/>
    <property type="match status" value="1"/>
</dbReference>
<evidence type="ECO:0000256" key="4">
    <source>
        <dbReference type="ARBA" id="ARBA00022737"/>
    </source>
</evidence>
<dbReference type="PROSITE" id="PS00223">
    <property type="entry name" value="ANNEXIN_1"/>
    <property type="match status" value="3"/>
</dbReference>
<dbReference type="AlphaFoldDB" id="A0A8J4WIN1"/>
<evidence type="ECO:0000256" key="11">
    <source>
        <dbReference type="RuleBase" id="RU003540"/>
    </source>
</evidence>
<keyword evidence="12" id="KW-0812">Transmembrane</keyword>
<gene>
    <name evidence="13" type="ORF">PHET_04956</name>
</gene>
<dbReference type="SMART" id="SM00335">
    <property type="entry name" value="ANX"/>
    <property type="match status" value="4"/>
</dbReference>
<accession>A0A8J4WIN1</accession>
<dbReference type="GO" id="GO:0005737">
    <property type="term" value="C:cytoplasm"/>
    <property type="evidence" value="ECO:0007669"/>
    <property type="project" value="TreeGrafter"/>
</dbReference>
<evidence type="ECO:0000256" key="7">
    <source>
        <dbReference type="ARBA" id="ARBA00023302"/>
    </source>
</evidence>
<evidence type="ECO:0000313" key="13">
    <source>
        <dbReference type="EMBL" id="KAF5401454.1"/>
    </source>
</evidence>
<protein>
    <recommendedName>
        <fullName evidence="11">Annexin</fullName>
    </recommendedName>
</protein>
<dbReference type="GO" id="GO:0005509">
    <property type="term" value="F:calcium ion binding"/>
    <property type="evidence" value="ECO:0007669"/>
    <property type="project" value="InterPro"/>
</dbReference>
<evidence type="ECO:0000256" key="2">
    <source>
        <dbReference type="ARBA" id="ARBA00004550"/>
    </source>
</evidence>
<dbReference type="OrthoDB" id="37886at2759"/>
<dbReference type="GO" id="GO:0043657">
    <property type="term" value="C:host cell"/>
    <property type="evidence" value="ECO:0007669"/>
    <property type="project" value="UniProtKB-SubCell"/>
</dbReference>
<keyword evidence="6 11" id="KW-0041">Annexin</keyword>
<evidence type="ECO:0000256" key="10">
    <source>
        <dbReference type="ARBA" id="ARBA00060393"/>
    </source>
</evidence>
<name>A0A8J4WIN1_9TREM</name>
<dbReference type="GO" id="GO:0005886">
    <property type="term" value="C:plasma membrane"/>
    <property type="evidence" value="ECO:0007669"/>
    <property type="project" value="TreeGrafter"/>
</dbReference>
<dbReference type="EMBL" id="LUCH01002465">
    <property type="protein sequence ID" value="KAF5401454.1"/>
    <property type="molecule type" value="Genomic_DNA"/>
</dbReference>
<dbReference type="PANTHER" id="PTHR10502:SF239">
    <property type="entry name" value="ANNEXIN A7"/>
    <property type="match status" value="1"/>
</dbReference>
<dbReference type="InterPro" id="IPR018252">
    <property type="entry name" value="Annexin_repeat_CS"/>
</dbReference>
<evidence type="ECO:0000256" key="12">
    <source>
        <dbReference type="SAM" id="Phobius"/>
    </source>
</evidence>
<keyword evidence="12" id="KW-0472">Membrane</keyword>
<dbReference type="PRINTS" id="PR00196">
    <property type="entry name" value="ANNEXIN"/>
</dbReference>
<evidence type="ECO:0000256" key="6">
    <source>
        <dbReference type="ARBA" id="ARBA00023216"/>
    </source>
</evidence>
<dbReference type="GO" id="GO:0001786">
    <property type="term" value="F:phosphatidylserine binding"/>
    <property type="evidence" value="ECO:0007669"/>
    <property type="project" value="TreeGrafter"/>
</dbReference>
<comment type="domain">
    <text evidence="11">A pair of annexin repeats may form one binding site for calcium and phospholipid.</text>
</comment>
<dbReference type="PROSITE" id="PS51897">
    <property type="entry name" value="ANNEXIN_2"/>
    <property type="match status" value="4"/>
</dbReference>
<evidence type="ECO:0000256" key="3">
    <source>
        <dbReference type="ARBA" id="ARBA00007831"/>
    </source>
</evidence>
<dbReference type="GO" id="GO:0005576">
    <property type="term" value="C:extracellular region"/>
    <property type="evidence" value="ECO:0007669"/>
    <property type="project" value="UniProtKB-SubCell"/>
</dbReference>
<dbReference type="InterPro" id="IPR037104">
    <property type="entry name" value="Annexin_sf"/>
</dbReference>
<keyword evidence="7 11" id="KW-0111">Calcium/phospholipid-binding</keyword>
<dbReference type="GO" id="GO:0005544">
    <property type="term" value="F:calcium-dependent phospholipid binding"/>
    <property type="evidence" value="ECO:0007669"/>
    <property type="project" value="UniProtKB-KW"/>
</dbReference>
<dbReference type="FunFam" id="1.10.220.10:FF:000002">
    <property type="entry name" value="Annexin"/>
    <property type="match status" value="1"/>
</dbReference>
<keyword evidence="4 11" id="KW-0677">Repeat</keyword>
<keyword evidence="5 11" id="KW-0106">Calcium</keyword>
<dbReference type="Gene3D" id="1.10.220.10">
    <property type="entry name" value="Annexin"/>
    <property type="match status" value="4"/>
</dbReference>
<dbReference type="Proteomes" id="UP000748531">
    <property type="component" value="Unassembled WGS sequence"/>
</dbReference>
<sequence length="411" mass="46340">MYRQPGESEGRKLDYKSCEQCLEVSRPIARTMYGWNTPDGVPRGAGCTAGDIVSGNRLRLYSPATLIFSICELLGFLIVSSTVFSMLINLLTSDFKFEPSLKPVANFDASTDCELLRKAMKGIGTDENAIINIMGRRSATQRNTIVTQFKAMYGKDLISEFKSELSGHFYDCVRALCYLPEEFDAVQLYEAMKGAGTDEDTLIEILCSRTNEQIAMIKESFTKLYNKDLEKEIVSETSRHFKRVLVSLLQASRDENPNVDLHAAKSEAEKLYKAGEKQLGTDESQFLSILCTRSYEQLRAIFDEYKKLTKHDIEQALKSEMSGDLLNAFLAIVSCARNKPKYFAQLLEKSMKGLGTSDQMLIRIVVSRCEIDMGRIKKEFQAAYGKSLATWIKDDTSGDYERLLLTLIGER</sequence>
<dbReference type="GO" id="GO:0012506">
    <property type="term" value="C:vesicle membrane"/>
    <property type="evidence" value="ECO:0007669"/>
    <property type="project" value="TreeGrafter"/>
</dbReference>
<dbReference type="InterPro" id="IPR018502">
    <property type="entry name" value="Annexin_repeat"/>
</dbReference>
<comment type="function">
    <text evidence="8">Calcium/phospholipid-binding protein which promotes membrane fusion and is involved in exocytosis.</text>
</comment>
<evidence type="ECO:0000256" key="1">
    <source>
        <dbReference type="ARBA" id="ARBA00004340"/>
    </source>
</evidence>
<dbReference type="FunFam" id="1.10.220.10:FF:000001">
    <property type="entry name" value="Annexin"/>
    <property type="match status" value="1"/>
</dbReference>
<proteinExistence type="inferred from homology"/>
<feature type="transmembrane region" description="Helical" evidence="12">
    <location>
        <begin position="66"/>
        <end position="92"/>
    </location>
</feature>
<comment type="subcellular location">
    <subcellularLocation>
        <location evidence="1">Host cell</location>
    </subcellularLocation>
    <subcellularLocation>
        <location evidence="2">Secreted</location>
        <location evidence="2">Extracellular exosome</location>
    </subcellularLocation>
    <subcellularLocation>
        <location evidence="10">Tegument</location>
    </subcellularLocation>
</comment>
<organism evidence="13 14">
    <name type="scientific">Paragonimus heterotremus</name>
    <dbReference type="NCBI Taxonomy" id="100268"/>
    <lineage>
        <taxon>Eukaryota</taxon>
        <taxon>Metazoa</taxon>
        <taxon>Spiralia</taxon>
        <taxon>Lophotrochozoa</taxon>
        <taxon>Platyhelminthes</taxon>
        <taxon>Trematoda</taxon>
        <taxon>Digenea</taxon>
        <taxon>Plagiorchiida</taxon>
        <taxon>Troglotremata</taxon>
        <taxon>Troglotrematidae</taxon>
        <taxon>Paragonimus</taxon>
    </lineage>
</organism>
<dbReference type="SUPFAM" id="SSF47874">
    <property type="entry name" value="Annexin"/>
    <property type="match status" value="1"/>
</dbReference>
<dbReference type="FunFam" id="1.10.220.10:FF:000003">
    <property type="entry name" value="Annexin"/>
    <property type="match status" value="1"/>
</dbReference>
<dbReference type="PANTHER" id="PTHR10502">
    <property type="entry name" value="ANNEXIN"/>
    <property type="match status" value="1"/>
</dbReference>
<comment type="caution">
    <text evidence="13">The sequence shown here is derived from an EMBL/GenBank/DDBJ whole genome shotgun (WGS) entry which is preliminary data.</text>
</comment>
<comment type="function">
    <text evidence="9">Involved in reproduction of the worm. Involved in host-parasite interaction. Delivered into the host cell by means of parasite exosomes. Binds to acidic phospholipid membranes in a calcium-dependent manner in vitro. Causes aggregation of liposomes in the presence of calcium, but not in its absence. Likely to promote membrane fusion. May provide structural integrity within the tegument.</text>
</comment>
<evidence type="ECO:0000313" key="14">
    <source>
        <dbReference type="Proteomes" id="UP000748531"/>
    </source>
</evidence>
<reference evidence="13" key="1">
    <citation type="submission" date="2019-05" db="EMBL/GenBank/DDBJ databases">
        <title>Annotation for the trematode Paragonimus heterotremus.</title>
        <authorList>
            <person name="Choi Y.-J."/>
        </authorList>
    </citation>
    <scope>NUCLEOTIDE SEQUENCE</scope>
    <source>
        <strain evidence="13">LC</strain>
    </source>
</reference>